<gene>
    <name evidence="2" type="ORF">HUN01_06880</name>
</gene>
<feature type="region of interest" description="Disordered" evidence="1">
    <location>
        <begin position="63"/>
        <end position="83"/>
    </location>
</feature>
<dbReference type="AlphaFoldDB" id="A0A7D7QKU8"/>
<accession>A0A7D7QKU8</accession>
<organism evidence="2 3">
    <name type="scientific">Nostoc edaphicum CCNP1411</name>
    <dbReference type="NCBI Taxonomy" id="1472755"/>
    <lineage>
        <taxon>Bacteria</taxon>
        <taxon>Bacillati</taxon>
        <taxon>Cyanobacteriota</taxon>
        <taxon>Cyanophyceae</taxon>
        <taxon>Nostocales</taxon>
        <taxon>Nostocaceae</taxon>
        <taxon>Nostoc</taxon>
    </lineage>
</organism>
<proteinExistence type="predicted"/>
<evidence type="ECO:0000313" key="3">
    <source>
        <dbReference type="Proteomes" id="UP000514713"/>
    </source>
</evidence>
<evidence type="ECO:0000313" key="2">
    <source>
        <dbReference type="EMBL" id="QMS87320.1"/>
    </source>
</evidence>
<reference evidence="3" key="1">
    <citation type="submission" date="2020-06" db="EMBL/GenBank/DDBJ databases">
        <title>Nostoc edaphicum CCNP1411 genome.</title>
        <authorList>
            <person name="Fidor A."/>
            <person name="Grabski M."/>
            <person name="Gawor J."/>
            <person name="Gromadka R."/>
            <person name="Wegrzyn G."/>
            <person name="Mazur-Marzec H."/>
        </authorList>
    </citation>
    <scope>NUCLEOTIDE SEQUENCE [LARGE SCALE GENOMIC DNA]</scope>
    <source>
        <strain evidence="3">CCNP1411</strain>
    </source>
</reference>
<dbReference type="InterPro" id="IPR014971">
    <property type="entry name" value="KGK"/>
</dbReference>
<name>A0A7D7QKU8_9NOSO</name>
<dbReference type="Pfam" id="PF08872">
    <property type="entry name" value="KGK"/>
    <property type="match status" value="1"/>
</dbReference>
<dbReference type="Proteomes" id="UP000514713">
    <property type="component" value="Chromosome"/>
</dbReference>
<keyword evidence="3" id="KW-1185">Reference proteome</keyword>
<protein>
    <submittedName>
        <fullName evidence="2">Uncharacterized protein</fullName>
    </submittedName>
</protein>
<sequence length="83" mass="9548">MAKLKTLTERIRSWAHGTGKYATAEFKWFTEEGFKCEVLPVKGGGWIKGRFRFRLEFVPDEPEVIQPTDPKSPLADLRSHLDV</sequence>
<evidence type="ECO:0000256" key="1">
    <source>
        <dbReference type="SAM" id="MobiDB-lite"/>
    </source>
</evidence>
<dbReference type="EMBL" id="CP054698">
    <property type="protein sequence ID" value="QMS87320.1"/>
    <property type="molecule type" value="Genomic_DNA"/>
</dbReference>
<dbReference type="KEGG" id="ned:HUN01_06880"/>